<dbReference type="GO" id="GO:0016020">
    <property type="term" value="C:membrane"/>
    <property type="evidence" value="ECO:0007669"/>
    <property type="project" value="UniProtKB-SubCell"/>
</dbReference>
<dbReference type="InterPro" id="IPR004307">
    <property type="entry name" value="TspO_MBR"/>
</dbReference>
<dbReference type="OrthoDB" id="9795496at2"/>
<dbReference type="PANTHER" id="PTHR10057:SF0">
    <property type="entry name" value="TRANSLOCATOR PROTEIN"/>
    <property type="match status" value="1"/>
</dbReference>
<dbReference type="STRING" id="1005945.SAMN05216561_102268"/>
<feature type="transmembrane region" description="Helical" evidence="6">
    <location>
        <begin position="115"/>
        <end position="132"/>
    </location>
</feature>
<evidence type="ECO:0000256" key="1">
    <source>
        <dbReference type="ARBA" id="ARBA00004141"/>
    </source>
</evidence>
<protein>
    <submittedName>
        <fullName evidence="7">TspO and MBR related proteins</fullName>
    </submittedName>
</protein>
<keyword evidence="8" id="KW-1185">Reference proteome</keyword>
<dbReference type="PIRSF" id="PIRSF005859">
    <property type="entry name" value="PBR"/>
    <property type="match status" value="1"/>
</dbReference>
<dbReference type="PANTHER" id="PTHR10057">
    <property type="entry name" value="PERIPHERAL-TYPE BENZODIAZEPINE RECEPTOR"/>
    <property type="match status" value="1"/>
</dbReference>
<accession>A0A1I3CXZ1</accession>
<comment type="subcellular location">
    <subcellularLocation>
        <location evidence="1">Membrane</location>
        <topology evidence="1">Multi-pass membrane protein</topology>
    </subcellularLocation>
</comment>
<proteinExistence type="inferred from homology"/>
<dbReference type="FunFam" id="1.20.1260.100:FF:000001">
    <property type="entry name" value="translocator protein 2"/>
    <property type="match status" value="1"/>
</dbReference>
<evidence type="ECO:0000256" key="2">
    <source>
        <dbReference type="ARBA" id="ARBA00007524"/>
    </source>
</evidence>
<reference evidence="7 8" key="1">
    <citation type="submission" date="2016-10" db="EMBL/GenBank/DDBJ databases">
        <authorList>
            <person name="de Groot N.N."/>
        </authorList>
    </citation>
    <scope>NUCLEOTIDE SEQUENCE [LARGE SCALE GENOMIC DNA]</scope>
    <source>
        <strain evidence="7 8">CGMCC 1.11156</strain>
    </source>
</reference>
<evidence type="ECO:0000313" key="8">
    <source>
        <dbReference type="Proteomes" id="UP000198649"/>
    </source>
</evidence>
<dbReference type="CDD" id="cd15904">
    <property type="entry name" value="TSPO_MBR"/>
    <property type="match status" value="1"/>
</dbReference>
<dbReference type="AlphaFoldDB" id="A0A1I3CXZ1"/>
<gene>
    <name evidence="7" type="ORF">SAMN05216561_102268</name>
</gene>
<keyword evidence="3 6" id="KW-0812">Transmembrane</keyword>
<dbReference type="Gene3D" id="1.20.1260.100">
    <property type="entry name" value="TspO/MBR protein"/>
    <property type="match status" value="1"/>
</dbReference>
<dbReference type="GO" id="GO:0033013">
    <property type="term" value="P:tetrapyrrole metabolic process"/>
    <property type="evidence" value="ECO:0007669"/>
    <property type="project" value="UniProtKB-ARBA"/>
</dbReference>
<evidence type="ECO:0000256" key="4">
    <source>
        <dbReference type="ARBA" id="ARBA00022989"/>
    </source>
</evidence>
<dbReference type="EMBL" id="FOQG01000002">
    <property type="protein sequence ID" value="SFH79287.1"/>
    <property type="molecule type" value="Genomic_DNA"/>
</dbReference>
<dbReference type="Proteomes" id="UP000198649">
    <property type="component" value="Unassembled WGS sequence"/>
</dbReference>
<feature type="transmembrane region" description="Helical" evidence="6">
    <location>
        <begin position="12"/>
        <end position="34"/>
    </location>
</feature>
<name>A0A1I3CXZ1_9ACTN</name>
<dbReference type="Pfam" id="PF03073">
    <property type="entry name" value="TspO_MBR"/>
    <property type="match status" value="1"/>
</dbReference>
<keyword evidence="4 6" id="KW-1133">Transmembrane helix</keyword>
<comment type="similarity">
    <text evidence="2">Belongs to the TspO/BZRP family.</text>
</comment>
<sequence>MTSWSTLRTRRGLRILSATGLGGFASAGIGAAATTPDTDWYRRLEKPPWDPPTIAYPLVWTPLYADIALTSAAALTLLEQEGRRDQASALRRALATNLVLNTGWSVLFWRVRRPWLSAAWCAVLAVQSAALVKRVGDVDPSLGTALAPYPLWCGFAAALNTSIARRNS</sequence>
<keyword evidence="5 6" id="KW-0472">Membrane</keyword>
<evidence type="ECO:0000256" key="3">
    <source>
        <dbReference type="ARBA" id="ARBA00022692"/>
    </source>
</evidence>
<evidence type="ECO:0000256" key="6">
    <source>
        <dbReference type="SAM" id="Phobius"/>
    </source>
</evidence>
<feature type="transmembrane region" description="Helical" evidence="6">
    <location>
        <begin position="54"/>
        <end position="78"/>
    </location>
</feature>
<dbReference type="RefSeq" id="WP_091110424.1">
    <property type="nucleotide sequence ID" value="NZ_BKAF01000004.1"/>
</dbReference>
<evidence type="ECO:0000313" key="7">
    <source>
        <dbReference type="EMBL" id="SFH79287.1"/>
    </source>
</evidence>
<organism evidence="7 8">
    <name type="scientific">Nocardioides psychrotolerans</name>
    <dbReference type="NCBI Taxonomy" id="1005945"/>
    <lineage>
        <taxon>Bacteria</taxon>
        <taxon>Bacillati</taxon>
        <taxon>Actinomycetota</taxon>
        <taxon>Actinomycetes</taxon>
        <taxon>Propionibacteriales</taxon>
        <taxon>Nocardioidaceae</taxon>
        <taxon>Nocardioides</taxon>
    </lineage>
</organism>
<dbReference type="InterPro" id="IPR038330">
    <property type="entry name" value="TspO/MBR-related_sf"/>
</dbReference>
<evidence type="ECO:0000256" key="5">
    <source>
        <dbReference type="ARBA" id="ARBA00023136"/>
    </source>
</evidence>